<dbReference type="InterPro" id="IPR029052">
    <property type="entry name" value="Metallo-depent_PP-like"/>
</dbReference>
<dbReference type="GO" id="GO:0009245">
    <property type="term" value="P:lipid A biosynthetic process"/>
    <property type="evidence" value="ECO:0007669"/>
    <property type="project" value="TreeGrafter"/>
</dbReference>
<evidence type="ECO:0000313" key="2">
    <source>
        <dbReference type="EMBL" id="GAF09024.1"/>
    </source>
</evidence>
<dbReference type="OrthoDB" id="9780884at2"/>
<dbReference type="PANTHER" id="PTHR31302">
    <property type="entry name" value="TRANSMEMBRANE PROTEIN WITH METALLOPHOSPHOESTERASE DOMAIN-RELATED"/>
    <property type="match status" value="1"/>
</dbReference>
<dbReference type="Pfam" id="PF00149">
    <property type="entry name" value="Metallophos"/>
    <property type="match status" value="1"/>
</dbReference>
<gene>
    <name evidence="2" type="ORF">JCM16418_3141</name>
</gene>
<dbReference type="Proteomes" id="UP000019364">
    <property type="component" value="Unassembled WGS sequence"/>
</dbReference>
<name>W7Z3F6_9BACL</name>
<dbReference type="AlphaFoldDB" id="W7Z3F6"/>
<organism evidence="2 3">
    <name type="scientific">Paenibacillus pini JCM 16418</name>
    <dbReference type="NCBI Taxonomy" id="1236976"/>
    <lineage>
        <taxon>Bacteria</taxon>
        <taxon>Bacillati</taxon>
        <taxon>Bacillota</taxon>
        <taxon>Bacilli</taxon>
        <taxon>Bacillales</taxon>
        <taxon>Paenibacillaceae</taxon>
        <taxon>Paenibacillus</taxon>
    </lineage>
</organism>
<dbReference type="EMBL" id="BAVZ01000009">
    <property type="protein sequence ID" value="GAF09024.1"/>
    <property type="molecule type" value="Genomic_DNA"/>
</dbReference>
<protein>
    <submittedName>
        <fullName evidence="2">Phosphoesterase</fullName>
    </submittedName>
</protein>
<dbReference type="STRING" id="1236976.JCM16418_3141"/>
<evidence type="ECO:0000313" key="3">
    <source>
        <dbReference type="Proteomes" id="UP000019364"/>
    </source>
</evidence>
<proteinExistence type="predicted"/>
<dbReference type="SUPFAM" id="SSF56300">
    <property type="entry name" value="Metallo-dependent phosphatases"/>
    <property type="match status" value="1"/>
</dbReference>
<keyword evidence="3" id="KW-1185">Reference proteome</keyword>
<comment type="caution">
    <text evidence="2">The sequence shown here is derived from an EMBL/GenBank/DDBJ whole genome shotgun (WGS) entry which is preliminary data.</text>
</comment>
<dbReference type="RefSeq" id="WP_052020298.1">
    <property type="nucleotide sequence ID" value="NZ_BAVZ01000009.1"/>
</dbReference>
<dbReference type="GO" id="GO:0008758">
    <property type="term" value="F:UDP-2,3-diacylglucosamine hydrolase activity"/>
    <property type="evidence" value="ECO:0007669"/>
    <property type="project" value="TreeGrafter"/>
</dbReference>
<sequence length="268" mass="30708">MWMVIILIAGCMLLCWMSYEARMHQVNKREIKLENLPSAFDGSRIFFISDIHRRELSAEKLQEWKGLVDWVIVGGDIMERNVPLRRVDDNIGVLSSLAPVYAVYGNHDYKADPVGLEHILNHHGVTLLKDENVNLELGGEHICLTGVDYPHLKRNDYNPLPPIQEDVKDVCRIVLVHDPMWITCYPELPAELILAGHTHGGQITMPFFGPIRLNGFYRKYASGMFSWNQPKANVQHPQMLISRGFGTRRIPFRLCCPAEMHVLTLKSR</sequence>
<dbReference type="InterPro" id="IPR051158">
    <property type="entry name" value="Metallophosphoesterase_sf"/>
</dbReference>
<feature type="domain" description="Calcineurin-like phosphoesterase" evidence="1">
    <location>
        <begin position="44"/>
        <end position="200"/>
    </location>
</feature>
<dbReference type="InterPro" id="IPR004843">
    <property type="entry name" value="Calcineurin-like_PHP"/>
</dbReference>
<accession>W7Z3F6</accession>
<dbReference type="eggNOG" id="COG1408">
    <property type="taxonomic scope" value="Bacteria"/>
</dbReference>
<dbReference type="Gene3D" id="3.60.21.10">
    <property type="match status" value="1"/>
</dbReference>
<dbReference type="PANTHER" id="PTHR31302:SF32">
    <property type="entry name" value="PHOSPHOESTERASE"/>
    <property type="match status" value="1"/>
</dbReference>
<reference evidence="2 3" key="1">
    <citation type="journal article" date="2014" name="Genome Announc.">
        <title>Draft Genome Sequence of Paenibacillus pini JCM 16418T, Isolated from the Rhizosphere of Pine Tree.</title>
        <authorList>
            <person name="Yuki M."/>
            <person name="Oshima K."/>
            <person name="Suda W."/>
            <person name="Oshida Y."/>
            <person name="Kitamura K."/>
            <person name="Iida Y."/>
            <person name="Hattori M."/>
            <person name="Ohkuma M."/>
        </authorList>
    </citation>
    <scope>NUCLEOTIDE SEQUENCE [LARGE SCALE GENOMIC DNA]</scope>
    <source>
        <strain evidence="2 3">JCM 16418</strain>
    </source>
</reference>
<evidence type="ECO:0000259" key="1">
    <source>
        <dbReference type="Pfam" id="PF00149"/>
    </source>
</evidence>
<dbReference type="GO" id="GO:0016020">
    <property type="term" value="C:membrane"/>
    <property type="evidence" value="ECO:0007669"/>
    <property type="project" value="GOC"/>
</dbReference>